<dbReference type="NCBIfam" id="TIGR00768">
    <property type="entry name" value="rimK_fam"/>
    <property type="match status" value="1"/>
</dbReference>
<dbReference type="InterPro" id="IPR013651">
    <property type="entry name" value="ATP-grasp_RimK-type"/>
</dbReference>
<keyword evidence="5 12" id="KW-0547">Nucleotide-binding</keyword>
<dbReference type="GO" id="GO:0009432">
    <property type="term" value="P:SOS response"/>
    <property type="evidence" value="ECO:0007669"/>
    <property type="project" value="TreeGrafter"/>
</dbReference>
<evidence type="ECO:0000256" key="4">
    <source>
        <dbReference type="ARBA" id="ARBA00022723"/>
    </source>
</evidence>
<dbReference type="SUPFAM" id="SSF56059">
    <property type="entry name" value="Glutathione synthetase ATP-binding domain-like"/>
    <property type="match status" value="1"/>
</dbReference>
<sequence length="459" mass="49854">MDSLHFGWEEWIGLPELGLPALKAKIDTGARTSALHAHDIEVFGPAAKPKVRFNVYPVAGQTQVQVTCSAPIKDRREVTSSNGESELRYVIETTLSVAGQSWPIEVTLTDRSGMTSRMLLGRQALQDHISITATEKRLQPDLSYDVYHSAAVRRAAPKRALRIAVLSREDNYSTNRLVEVGEARGHTVEVIDTTRCYMAINTMAPEVHYDGKRLPRYDAIVPRIGASITPYGTAVIRQFETIGTYCVNGSAGITASRDKLHAHQVLASKRIGMPTTAFAASPKDTGNLIGLVGAAPLIVKLLESTQGKGVVLAETKKAAESVIDAFRGLRANFLVQQFVKEAAGEDIRCLVIDGKVVASMKRTGAEGDFRSNLHRGGSARTVRITKEERDTALRAARAFGLGKAGVDLLRSETGPKVLEVNSSPGFEGIEKATGKDIVGMLYDMIEARVKPQPVRKRKG</sequence>
<dbReference type="Gene3D" id="3.40.50.20">
    <property type="match status" value="1"/>
</dbReference>
<comment type="similarity">
    <text evidence="10">In the C-terminal section; belongs to the RimK family.</text>
</comment>
<dbReference type="Proteomes" id="UP000027746">
    <property type="component" value="Unassembled WGS sequence"/>
</dbReference>
<dbReference type="PROSITE" id="PS50975">
    <property type="entry name" value="ATP_GRASP"/>
    <property type="match status" value="1"/>
</dbReference>
<dbReference type="Pfam" id="PF18030">
    <property type="entry name" value="Rimk_N"/>
    <property type="match status" value="1"/>
</dbReference>
<keyword evidence="4" id="KW-0479">Metal-binding</keyword>
<dbReference type="SUPFAM" id="SSF50630">
    <property type="entry name" value="Acid proteases"/>
    <property type="match status" value="1"/>
</dbReference>
<dbReference type="NCBIfam" id="NF007764">
    <property type="entry name" value="PRK10446.1"/>
    <property type="match status" value="1"/>
</dbReference>
<dbReference type="GO" id="GO:0018169">
    <property type="term" value="F:ribosomal S6-glutamic acid ligase activity"/>
    <property type="evidence" value="ECO:0007669"/>
    <property type="project" value="TreeGrafter"/>
</dbReference>
<evidence type="ECO:0000256" key="3">
    <source>
        <dbReference type="ARBA" id="ARBA00022598"/>
    </source>
</evidence>
<comment type="cofactor">
    <cofactor evidence="2">
        <name>Mg(2+)</name>
        <dbReference type="ChEBI" id="CHEBI:18420"/>
    </cofactor>
</comment>
<keyword evidence="7" id="KW-0460">Magnesium</keyword>
<keyword evidence="8" id="KW-0648">Protein biosynthesis</keyword>
<evidence type="ECO:0000256" key="11">
    <source>
        <dbReference type="ARBA" id="ARBA00072141"/>
    </source>
</evidence>
<dbReference type="Pfam" id="PF05618">
    <property type="entry name" value="Zn_protease"/>
    <property type="match status" value="1"/>
</dbReference>
<reference evidence="14 15" key="1">
    <citation type="submission" date="2014-01" db="EMBL/GenBank/DDBJ databases">
        <title>Sulfitobacter sp. H3 (MCCC 1A00686) Genome Sequencing.</title>
        <authorList>
            <person name="Lai Q."/>
            <person name="Hong Z."/>
        </authorList>
    </citation>
    <scope>NUCLEOTIDE SEQUENCE [LARGE SCALE GENOMIC DNA]</scope>
    <source>
        <strain evidence="14 15">H3</strain>
    </source>
</reference>
<evidence type="ECO:0000256" key="12">
    <source>
        <dbReference type="PROSITE-ProRule" id="PRU00409"/>
    </source>
</evidence>
<dbReference type="PANTHER" id="PTHR21621:SF7">
    <property type="entry name" value="RIBOSOMAL PROTEIN BS6--L-GLUTAMATE LIGASE"/>
    <property type="match status" value="1"/>
</dbReference>
<dbReference type="Pfam" id="PF08443">
    <property type="entry name" value="RimK"/>
    <property type="match status" value="1"/>
</dbReference>
<evidence type="ECO:0000256" key="8">
    <source>
        <dbReference type="ARBA" id="ARBA00022917"/>
    </source>
</evidence>
<evidence type="ECO:0000256" key="6">
    <source>
        <dbReference type="ARBA" id="ARBA00022840"/>
    </source>
</evidence>
<evidence type="ECO:0000256" key="9">
    <source>
        <dbReference type="ARBA" id="ARBA00023211"/>
    </source>
</evidence>
<dbReference type="InterPro" id="IPR011761">
    <property type="entry name" value="ATP-grasp"/>
</dbReference>
<keyword evidence="9" id="KW-0464">Manganese</keyword>
<feature type="domain" description="ATP-grasp" evidence="13">
    <location>
        <begin position="263"/>
        <end position="446"/>
    </location>
</feature>
<name>A0A073JJC0_9RHOB</name>
<dbReference type="Gene3D" id="3.30.470.20">
    <property type="entry name" value="ATP-grasp fold, B domain"/>
    <property type="match status" value="1"/>
</dbReference>
<evidence type="ECO:0000256" key="1">
    <source>
        <dbReference type="ARBA" id="ARBA00001936"/>
    </source>
</evidence>
<dbReference type="GO" id="GO:0005524">
    <property type="term" value="F:ATP binding"/>
    <property type="evidence" value="ECO:0007669"/>
    <property type="project" value="UniProtKB-UniRule"/>
</dbReference>
<comment type="cofactor">
    <cofactor evidence="1">
        <name>Mn(2+)</name>
        <dbReference type="ChEBI" id="CHEBI:29035"/>
    </cofactor>
</comment>
<dbReference type="InterPro" id="IPR004666">
    <property type="entry name" value="Rp_bS6_RimK/Lys_biosynth_LsyX"/>
</dbReference>
<dbReference type="OrthoDB" id="3865600at2"/>
<protein>
    <recommendedName>
        <fullName evidence="11">Probable alpha-L-glutamate ligase</fullName>
    </recommendedName>
</protein>
<evidence type="ECO:0000256" key="10">
    <source>
        <dbReference type="ARBA" id="ARBA00061239"/>
    </source>
</evidence>
<evidence type="ECO:0000256" key="2">
    <source>
        <dbReference type="ARBA" id="ARBA00001946"/>
    </source>
</evidence>
<keyword evidence="6 12" id="KW-0067">ATP-binding</keyword>
<comment type="caution">
    <text evidence="14">The sequence shown here is derived from an EMBL/GenBank/DDBJ whole genome shotgun (WGS) entry which is preliminary data.</text>
</comment>
<evidence type="ECO:0000256" key="5">
    <source>
        <dbReference type="ARBA" id="ARBA00022741"/>
    </source>
</evidence>
<evidence type="ECO:0000259" key="13">
    <source>
        <dbReference type="PROSITE" id="PS50975"/>
    </source>
</evidence>
<dbReference type="InterPro" id="IPR008503">
    <property type="entry name" value="Asp_endopeptidase"/>
</dbReference>
<proteinExistence type="inferred from homology"/>
<evidence type="ECO:0000313" key="15">
    <source>
        <dbReference type="Proteomes" id="UP000027746"/>
    </source>
</evidence>
<keyword evidence="15" id="KW-1185">Reference proteome</keyword>
<dbReference type="GeneID" id="68870364"/>
<keyword evidence="3" id="KW-0436">Ligase</keyword>
<dbReference type="RefSeq" id="WP_037920948.1">
    <property type="nucleotide sequence ID" value="NZ_CP054599.1"/>
</dbReference>
<accession>A0A073JJC0</accession>
<evidence type="ECO:0000256" key="7">
    <source>
        <dbReference type="ARBA" id="ARBA00022842"/>
    </source>
</evidence>
<dbReference type="EMBL" id="JAMD01000001">
    <property type="protein sequence ID" value="KEJ97817.1"/>
    <property type="molecule type" value="Genomic_DNA"/>
</dbReference>
<dbReference type="GO" id="GO:0005737">
    <property type="term" value="C:cytoplasm"/>
    <property type="evidence" value="ECO:0007669"/>
    <property type="project" value="TreeGrafter"/>
</dbReference>
<dbReference type="AlphaFoldDB" id="A0A073JJC0"/>
<gene>
    <name evidence="14" type="ORF">SUH3_02205</name>
</gene>
<dbReference type="GO" id="GO:0006412">
    <property type="term" value="P:translation"/>
    <property type="evidence" value="ECO:0007669"/>
    <property type="project" value="UniProtKB-KW"/>
</dbReference>
<dbReference type="Gene3D" id="3.30.1490.20">
    <property type="entry name" value="ATP-grasp fold, A domain"/>
    <property type="match status" value="1"/>
</dbReference>
<dbReference type="Gene3D" id="2.40.70.10">
    <property type="entry name" value="Acid Proteases"/>
    <property type="match status" value="1"/>
</dbReference>
<organism evidence="14 15">
    <name type="scientific">Pseudosulfitobacter pseudonitzschiae</name>
    <dbReference type="NCBI Taxonomy" id="1402135"/>
    <lineage>
        <taxon>Bacteria</taxon>
        <taxon>Pseudomonadati</taxon>
        <taxon>Pseudomonadota</taxon>
        <taxon>Alphaproteobacteria</taxon>
        <taxon>Rhodobacterales</taxon>
        <taxon>Roseobacteraceae</taxon>
        <taxon>Pseudosulfitobacter</taxon>
    </lineage>
</organism>
<dbReference type="InterPro" id="IPR013815">
    <property type="entry name" value="ATP_grasp_subdomain_1"/>
</dbReference>
<dbReference type="InterPro" id="IPR041107">
    <property type="entry name" value="Rimk_N"/>
</dbReference>
<dbReference type="InterPro" id="IPR021109">
    <property type="entry name" value="Peptidase_aspartic_dom_sf"/>
</dbReference>
<dbReference type="GO" id="GO:0046872">
    <property type="term" value="F:metal ion binding"/>
    <property type="evidence" value="ECO:0007669"/>
    <property type="project" value="UniProtKB-KW"/>
</dbReference>
<evidence type="ECO:0000313" key="14">
    <source>
        <dbReference type="EMBL" id="KEJ97817.1"/>
    </source>
</evidence>
<dbReference type="FunFam" id="3.30.1490.20:FF:000005">
    <property type="entry name" value="Probable alpha-L-glutamate ligase 1"/>
    <property type="match status" value="1"/>
</dbReference>
<dbReference type="PANTHER" id="PTHR21621">
    <property type="entry name" value="RIBOSOMAL PROTEIN S6 MODIFICATION PROTEIN"/>
    <property type="match status" value="1"/>
</dbReference>